<dbReference type="AlphaFoldDB" id="A0A8B2NK67"/>
<dbReference type="InterPro" id="IPR017871">
    <property type="entry name" value="ABC_transporter-like_CS"/>
</dbReference>
<dbReference type="FunFam" id="3.40.50.300:FF:000016">
    <property type="entry name" value="Oligopeptide ABC transporter ATP-binding component"/>
    <property type="match status" value="1"/>
</dbReference>
<dbReference type="CDD" id="cd03257">
    <property type="entry name" value="ABC_NikE_OppD_transporters"/>
    <property type="match status" value="1"/>
</dbReference>
<keyword evidence="3" id="KW-0813">Transport</keyword>
<dbReference type="GO" id="GO:0016887">
    <property type="term" value="F:ATP hydrolysis activity"/>
    <property type="evidence" value="ECO:0007669"/>
    <property type="project" value="InterPro"/>
</dbReference>
<evidence type="ECO:0000259" key="7">
    <source>
        <dbReference type="PROSITE" id="PS50893"/>
    </source>
</evidence>
<dbReference type="InterPro" id="IPR050319">
    <property type="entry name" value="ABC_transp_ATP-bind"/>
</dbReference>
<dbReference type="Gene3D" id="3.40.50.300">
    <property type="entry name" value="P-loop containing nucleotide triphosphate hydrolases"/>
    <property type="match status" value="1"/>
</dbReference>
<reference evidence="8 9" key="1">
    <citation type="submission" date="2018-05" db="EMBL/GenBank/DDBJ databases">
        <title>Acuticoccus sediminis sp. nov., isolated from deep-sea sediment of Indian Ocean.</title>
        <authorList>
            <person name="Liu X."/>
            <person name="Lai Q."/>
            <person name="Du Y."/>
            <person name="Sun F."/>
            <person name="Zhang X."/>
            <person name="Wang S."/>
            <person name="Shao Z."/>
        </authorList>
    </citation>
    <scope>NUCLEOTIDE SEQUENCE [LARGE SCALE GENOMIC DNA]</scope>
    <source>
        <strain evidence="8 9">PTG4-2</strain>
    </source>
</reference>
<evidence type="ECO:0000256" key="4">
    <source>
        <dbReference type="ARBA" id="ARBA00022741"/>
    </source>
</evidence>
<evidence type="ECO:0000313" key="8">
    <source>
        <dbReference type="EMBL" id="RAH97751.1"/>
    </source>
</evidence>
<comment type="subcellular location">
    <subcellularLocation>
        <location evidence="1">Cell inner membrane</location>
        <topology evidence="1">Peripheral membrane protein</topology>
    </subcellularLocation>
</comment>
<dbReference type="GO" id="GO:0015833">
    <property type="term" value="P:peptide transport"/>
    <property type="evidence" value="ECO:0007669"/>
    <property type="project" value="InterPro"/>
</dbReference>
<evidence type="ECO:0000256" key="5">
    <source>
        <dbReference type="ARBA" id="ARBA00022840"/>
    </source>
</evidence>
<evidence type="ECO:0000256" key="1">
    <source>
        <dbReference type="ARBA" id="ARBA00004417"/>
    </source>
</evidence>
<organism evidence="8 9">
    <name type="scientific">Acuticoccus sediminis</name>
    <dbReference type="NCBI Taxonomy" id="2184697"/>
    <lineage>
        <taxon>Bacteria</taxon>
        <taxon>Pseudomonadati</taxon>
        <taxon>Pseudomonadota</taxon>
        <taxon>Alphaproteobacteria</taxon>
        <taxon>Hyphomicrobiales</taxon>
        <taxon>Amorphaceae</taxon>
        <taxon>Acuticoccus</taxon>
    </lineage>
</organism>
<name>A0A8B2NK67_9HYPH</name>
<proteinExistence type="inferred from homology"/>
<dbReference type="PANTHER" id="PTHR43776:SF7">
    <property type="entry name" value="D,D-DIPEPTIDE TRANSPORT ATP-BINDING PROTEIN DDPF-RELATED"/>
    <property type="match status" value="1"/>
</dbReference>
<dbReference type="InterPro" id="IPR003593">
    <property type="entry name" value="AAA+_ATPase"/>
</dbReference>
<dbReference type="PROSITE" id="PS00211">
    <property type="entry name" value="ABC_TRANSPORTER_1"/>
    <property type="match status" value="1"/>
</dbReference>
<evidence type="ECO:0000256" key="6">
    <source>
        <dbReference type="SAM" id="MobiDB-lite"/>
    </source>
</evidence>
<dbReference type="SMART" id="SM00382">
    <property type="entry name" value="AAA"/>
    <property type="match status" value="1"/>
</dbReference>
<feature type="domain" description="ABC transporter" evidence="7">
    <location>
        <begin position="26"/>
        <end position="275"/>
    </location>
</feature>
<keyword evidence="4" id="KW-0547">Nucleotide-binding</keyword>
<evidence type="ECO:0000256" key="2">
    <source>
        <dbReference type="ARBA" id="ARBA00005417"/>
    </source>
</evidence>
<feature type="compositionally biased region" description="Pro residues" evidence="6">
    <location>
        <begin position="1"/>
        <end position="18"/>
    </location>
</feature>
<dbReference type="PANTHER" id="PTHR43776">
    <property type="entry name" value="TRANSPORT ATP-BINDING PROTEIN"/>
    <property type="match status" value="1"/>
</dbReference>
<dbReference type="InterPro" id="IPR027417">
    <property type="entry name" value="P-loop_NTPase"/>
</dbReference>
<sequence>MSAPVVPAPPAPASPAPGPHSRAPLVSAKGVSRAYPIRRGLFARTAWLRAVDRVDLDVFPGEVVGVVGESGCGKSTLGRLLLGLARPTGGEVSFAGEPLSARSGAAKRALRSRMQVVFQDPFSSLDPRRSVGAQIADGLRIHQVVPNAEIKAEVARLLALVGLDPAAAARKPHEYSGGQRQRIAIARALATRPDFIVADEPVSALDASIQAQVVNLLADLRAELKLALVFISHDLHVVRHLSDRIAVMYLGRIVEEGPAGDVFSRPAHPYTRALIEATPSMTARATEPPLAGELPDPVQPPSGCTFRTRCPLAEARCAQAEPPLSPVGDKRRAACIKPLTGL</sequence>
<dbReference type="PROSITE" id="PS50893">
    <property type="entry name" value="ABC_TRANSPORTER_2"/>
    <property type="match status" value="1"/>
</dbReference>
<gene>
    <name evidence="8" type="ORF">DLJ53_28330</name>
</gene>
<dbReference type="GO" id="GO:0005524">
    <property type="term" value="F:ATP binding"/>
    <property type="evidence" value="ECO:0007669"/>
    <property type="project" value="UniProtKB-KW"/>
</dbReference>
<dbReference type="NCBIfam" id="TIGR01727">
    <property type="entry name" value="oligo_HPY"/>
    <property type="match status" value="1"/>
</dbReference>
<comment type="caution">
    <text evidence="8">The sequence shown here is derived from an EMBL/GenBank/DDBJ whole genome shotgun (WGS) entry which is preliminary data.</text>
</comment>
<dbReference type="InterPro" id="IPR003439">
    <property type="entry name" value="ABC_transporter-like_ATP-bd"/>
</dbReference>
<dbReference type="SUPFAM" id="SSF52540">
    <property type="entry name" value="P-loop containing nucleoside triphosphate hydrolases"/>
    <property type="match status" value="1"/>
</dbReference>
<dbReference type="RefSeq" id="WP_111351597.1">
    <property type="nucleotide sequence ID" value="NZ_QHHQ01000008.1"/>
</dbReference>
<accession>A0A8B2NK67</accession>
<feature type="region of interest" description="Disordered" evidence="6">
    <location>
        <begin position="1"/>
        <end position="24"/>
    </location>
</feature>
<dbReference type="GO" id="GO:0055085">
    <property type="term" value="P:transmembrane transport"/>
    <property type="evidence" value="ECO:0007669"/>
    <property type="project" value="UniProtKB-ARBA"/>
</dbReference>
<keyword evidence="9" id="KW-1185">Reference proteome</keyword>
<protein>
    <submittedName>
        <fullName evidence="8">Peptide ABC transporter ATP-binding protein</fullName>
    </submittedName>
</protein>
<dbReference type="EMBL" id="QHHQ01000008">
    <property type="protein sequence ID" value="RAH97751.1"/>
    <property type="molecule type" value="Genomic_DNA"/>
</dbReference>
<dbReference type="Proteomes" id="UP000249590">
    <property type="component" value="Unassembled WGS sequence"/>
</dbReference>
<keyword evidence="5 8" id="KW-0067">ATP-binding</keyword>
<dbReference type="OrthoDB" id="7374568at2"/>
<dbReference type="Pfam" id="PF08352">
    <property type="entry name" value="oligo_HPY"/>
    <property type="match status" value="1"/>
</dbReference>
<dbReference type="GO" id="GO:0005886">
    <property type="term" value="C:plasma membrane"/>
    <property type="evidence" value="ECO:0007669"/>
    <property type="project" value="UniProtKB-SubCell"/>
</dbReference>
<evidence type="ECO:0000313" key="9">
    <source>
        <dbReference type="Proteomes" id="UP000249590"/>
    </source>
</evidence>
<evidence type="ECO:0000256" key="3">
    <source>
        <dbReference type="ARBA" id="ARBA00022448"/>
    </source>
</evidence>
<dbReference type="Pfam" id="PF00005">
    <property type="entry name" value="ABC_tran"/>
    <property type="match status" value="1"/>
</dbReference>
<dbReference type="InterPro" id="IPR013563">
    <property type="entry name" value="Oligopep_ABC_C"/>
</dbReference>
<comment type="similarity">
    <text evidence="2">Belongs to the ABC transporter superfamily.</text>
</comment>